<evidence type="ECO:0000313" key="3">
    <source>
        <dbReference type="Proteomes" id="UP000032746"/>
    </source>
</evidence>
<evidence type="ECO:0000313" key="2">
    <source>
        <dbReference type="EMBL" id="AKA33029.1"/>
    </source>
</evidence>
<dbReference type="InterPro" id="IPR001623">
    <property type="entry name" value="DnaJ_domain"/>
</dbReference>
<evidence type="ECO:0000256" key="1">
    <source>
        <dbReference type="ARBA" id="ARBA00023186"/>
    </source>
</evidence>
<proteinExistence type="predicted"/>
<dbReference type="CDD" id="cd06257">
    <property type="entry name" value="DnaJ"/>
    <property type="match status" value="1"/>
</dbReference>
<evidence type="ECO:0008006" key="4">
    <source>
        <dbReference type="Google" id="ProtNLM"/>
    </source>
</evidence>
<name>A0A0D5YM88_ACIBA</name>
<keyword evidence="1" id="KW-0143">Chaperone</keyword>
<organism evidence="2 3">
    <name type="scientific">Acinetobacter baumannii</name>
    <dbReference type="NCBI Taxonomy" id="470"/>
    <lineage>
        <taxon>Bacteria</taxon>
        <taxon>Pseudomonadati</taxon>
        <taxon>Pseudomonadota</taxon>
        <taxon>Gammaproteobacteria</taxon>
        <taxon>Moraxellales</taxon>
        <taxon>Moraxellaceae</taxon>
        <taxon>Acinetobacter</taxon>
        <taxon>Acinetobacter calcoaceticus/baumannii complex</taxon>
    </lineage>
</organism>
<dbReference type="InterPro" id="IPR036869">
    <property type="entry name" value="J_dom_sf"/>
</dbReference>
<protein>
    <recommendedName>
        <fullName evidence="4">Molecular chaperone DnaJ</fullName>
    </recommendedName>
</protein>
<dbReference type="EMBL" id="CP008706">
    <property type="protein sequence ID" value="AKA33029.1"/>
    <property type="molecule type" value="Genomic_DNA"/>
</dbReference>
<dbReference type="AlphaFoldDB" id="A0A0D5YM88"/>
<sequence length="359" mass="41319">MVMSIKERIQQSQWVPLLRSSDNIYFAPVIPNKKLQGAMTYLPYGVGPNDVLMLIDDTVFGSAKVGMCVTEKGLFYKASFEDEQTYLFEHIQQLEAEIGMITSSILINGHDELNFSQLDKSVIRALVAFLNECCQGLHGRQDDRQMSIKIEAEMQIMIDLFAYFITFSVGQWNTRSKEAVSDHFTKLNDKAVHQYIEQLLNKQTLFDYEDLLHRLADLKDKLAYNFRREMIEQLVYAMALGQVEQNQADLFMTHLCRVSNVSRAVFPDLVKIVYQCMAGEMNEKKVSDLTEEQLEACKLLELQPELLSEQSLQVAYRKKMADFHPDKYQTLPESVRQLIEQQAQQLNQARGVLKAYLGV</sequence>
<reference evidence="3" key="2">
    <citation type="submission" date="2015-03" db="EMBL/GenBank/DDBJ databases">
        <authorList>
            <person name="Gallagher L.A."/>
            <person name="Hayden H.S."/>
            <person name="Weiss E.J."/>
            <person name="Hager K.R."/>
            <person name="Ramage E."/>
            <person name="Radey M.R."/>
            <person name="Bydalek R."/>
            <person name="Manoil C."/>
            <person name="Miller S.I."/>
            <person name="Brittnacher M.J."/>
        </authorList>
    </citation>
    <scope>NUCLEOTIDE SEQUENCE [LARGE SCALE GENOMIC DNA]</scope>
    <source>
        <strain evidence="3">AB5075-UW</strain>
    </source>
</reference>
<gene>
    <name evidence="2" type="ORF">ABUW_3333</name>
</gene>
<dbReference type="PATRIC" id="fig|470.1314.peg.2459"/>
<accession>A0A0D5YM88</accession>
<dbReference type="Gene3D" id="1.10.287.110">
    <property type="entry name" value="DnaJ domain"/>
    <property type="match status" value="1"/>
</dbReference>
<reference evidence="2 3" key="1">
    <citation type="journal article" date="2015" name="J. Bacteriol.">
        <title>Resources for Genetic and Genomic Analysis of Emerging Pathogen Acinetobacter baumannii.</title>
        <authorList>
            <person name="Gallagher L.A."/>
            <person name="Ramage E."/>
            <person name="Weiss E.J."/>
            <person name="Radey M."/>
            <person name="Hayden H.S."/>
            <person name="Held K.G."/>
            <person name="Huse H.K."/>
            <person name="Zurawski D.V."/>
            <person name="Brittnacher M.J."/>
            <person name="Manoil C."/>
        </authorList>
    </citation>
    <scope>NUCLEOTIDE SEQUENCE [LARGE SCALE GENOMIC DNA]</scope>
    <source>
        <strain evidence="2 3">AB5075-UW</strain>
    </source>
</reference>
<dbReference type="Proteomes" id="UP000032746">
    <property type="component" value="Chromosome"/>
</dbReference>
<dbReference type="SUPFAM" id="SSF46565">
    <property type="entry name" value="Chaperone J-domain"/>
    <property type="match status" value="1"/>
</dbReference>